<evidence type="ECO:0008006" key="3">
    <source>
        <dbReference type="Google" id="ProtNLM"/>
    </source>
</evidence>
<evidence type="ECO:0000256" key="1">
    <source>
        <dbReference type="SAM" id="SignalP"/>
    </source>
</evidence>
<keyword evidence="1" id="KW-0732">Signal</keyword>
<name>A0A194AP13_PINFU</name>
<organism evidence="2">
    <name type="scientific">Pinctada fucata</name>
    <name type="common">Akoya pearl oyster</name>
    <name type="synonym">Pinctada imbricata fucata</name>
    <dbReference type="NCBI Taxonomy" id="50426"/>
    <lineage>
        <taxon>Eukaryota</taxon>
        <taxon>Metazoa</taxon>
        <taxon>Spiralia</taxon>
        <taxon>Lophotrochozoa</taxon>
        <taxon>Mollusca</taxon>
        <taxon>Bivalvia</taxon>
        <taxon>Autobranchia</taxon>
        <taxon>Pteriomorphia</taxon>
        <taxon>Pterioida</taxon>
        <taxon>Pterioidea</taxon>
        <taxon>Pteriidae</taxon>
        <taxon>Pinctada</taxon>
    </lineage>
</organism>
<proteinExistence type="predicted"/>
<dbReference type="EMBL" id="GELH01000036">
    <property type="protein sequence ID" value="JAS04236.1"/>
    <property type="molecule type" value="Transcribed_RNA"/>
</dbReference>
<accession>A0A194AP13</accession>
<feature type="signal peptide" evidence="1">
    <location>
        <begin position="1"/>
        <end position="20"/>
    </location>
</feature>
<dbReference type="AlphaFoldDB" id="A0A194AP13"/>
<evidence type="ECO:0000313" key="2">
    <source>
        <dbReference type="EMBL" id="JAS04237.1"/>
    </source>
</evidence>
<dbReference type="EMBL" id="GELH01000035">
    <property type="protein sequence ID" value="JAS04237.1"/>
    <property type="molecule type" value="Transcribed_RNA"/>
</dbReference>
<reference evidence="2" key="1">
    <citation type="submission" date="2016-03" db="EMBL/GenBank/DDBJ databases">
        <authorList>
            <person name="Ploux O."/>
        </authorList>
    </citation>
    <scope>NUCLEOTIDE SEQUENCE</scope>
    <source>
        <tissue evidence="2">Mantle</tissue>
    </source>
</reference>
<sequence>MKYLTFAALLVIFELHHVYGIQIECASCELAPTIGECMLKKTICGDGEECFLEKVTTDQLTIAFNAGCRSEKVCRIQEMLAAGSPTGRRSLASGDTVSFREKENERNRRNILINCAECCDAIPNEYGPCNAKLCNQRPNATLKQCLKCDNYHAGPNLCTTRDTCQDTEVCHTGIRIVDNLVRYEYGCEDKHRCKAFIQNINKTDSLGKRDGVGVKICDACCDGHECNRKDCFEIQKSMTLQSIGAVPTPPP</sequence>
<feature type="chain" id="PRO_5013481147" description="Sodefrin-like factor" evidence="1">
    <location>
        <begin position="21"/>
        <end position="251"/>
    </location>
</feature>
<protein>
    <recommendedName>
        <fullName evidence="3">Sodefrin-like factor</fullName>
    </recommendedName>
</protein>